<name>A0ABP1E6U9_9APHY</name>
<feature type="compositionally biased region" description="Polar residues" evidence="1">
    <location>
        <begin position="1099"/>
        <end position="1109"/>
    </location>
</feature>
<feature type="region of interest" description="Disordered" evidence="1">
    <location>
        <begin position="1015"/>
        <end position="1050"/>
    </location>
</feature>
<feature type="compositionally biased region" description="Basic and acidic residues" evidence="1">
    <location>
        <begin position="816"/>
        <end position="827"/>
    </location>
</feature>
<feature type="compositionally biased region" description="Basic and acidic residues" evidence="1">
    <location>
        <begin position="882"/>
        <end position="903"/>
    </location>
</feature>
<protein>
    <recommendedName>
        <fullName evidence="4">Arrestin-like N-terminal domain-containing protein</fullName>
    </recommendedName>
</protein>
<dbReference type="EMBL" id="OZ037952">
    <property type="protein sequence ID" value="CAL1715766.1"/>
    <property type="molecule type" value="Genomic_DNA"/>
</dbReference>
<feature type="region of interest" description="Disordered" evidence="1">
    <location>
        <begin position="627"/>
        <end position="664"/>
    </location>
</feature>
<feature type="compositionally biased region" description="Low complexity" evidence="1">
    <location>
        <begin position="848"/>
        <end position="862"/>
    </location>
</feature>
<feature type="compositionally biased region" description="Basic and acidic residues" evidence="1">
    <location>
        <begin position="919"/>
        <end position="940"/>
    </location>
</feature>
<organism evidence="2 3">
    <name type="scientific">Somion occarium</name>
    <dbReference type="NCBI Taxonomy" id="3059160"/>
    <lineage>
        <taxon>Eukaryota</taxon>
        <taxon>Fungi</taxon>
        <taxon>Dikarya</taxon>
        <taxon>Basidiomycota</taxon>
        <taxon>Agaricomycotina</taxon>
        <taxon>Agaricomycetes</taxon>
        <taxon>Polyporales</taxon>
        <taxon>Cerrenaceae</taxon>
        <taxon>Somion</taxon>
    </lineage>
</organism>
<feature type="region of interest" description="Disordered" evidence="1">
    <location>
        <begin position="754"/>
        <end position="829"/>
    </location>
</feature>
<feature type="region of interest" description="Disordered" evidence="1">
    <location>
        <begin position="848"/>
        <end position="955"/>
    </location>
</feature>
<feature type="compositionally biased region" description="Basic residues" evidence="1">
    <location>
        <begin position="805"/>
        <end position="815"/>
    </location>
</feature>
<evidence type="ECO:0000313" key="3">
    <source>
        <dbReference type="Proteomes" id="UP001497453"/>
    </source>
</evidence>
<accession>A0ABP1E6U9</accession>
<proteinExistence type="predicted"/>
<reference evidence="3" key="1">
    <citation type="submission" date="2024-04" db="EMBL/GenBank/DDBJ databases">
        <authorList>
            <person name="Shaw F."/>
            <person name="Minotto A."/>
        </authorList>
    </citation>
    <scope>NUCLEOTIDE SEQUENCE [LARGE SCALE GENOMIC DNA]</scope>
</reference>
<feature type="region of interest" description="Disordered" evidence="1">
    <location>
        <begin position="715"/>
        <end position="737"/>
    </location>
</feature>
<feature type="compositionally biased region" description="Basic and acidic residues" evidence="1">
    <location>
        <begin position="481"/>
        <end position="493"/>
    </location>
</feature>
<evidence type="ECO:0008006" key="4">
    <source>
        <dbReference type="Google" id="ProtNLM"/>
    </source>
</evidence>
<dbReference type="Proteomes" id="UP001497453">
    <property type="component" value="Chromosome 9"/>
</dbReference>
<feature type="compositionally biased region" description="Polar residues" evidence="1">
    <location>
        <begin position="1031"/>
        <end position="1047"/>
    </location>
</feature>
<feature type="region of interest" description="Disordered" evidence="1">
    <location>
        <begin position="1099"/>
        <end position="1122"/>
    </location>
</feature>
<gene>
    <name evidence="2" type="ORF">GFSPODELE1_LOCUS10418</name>
</gene>
<evidence type="ECO:0000313" key="2">
    <source>
        <dbReference type="EMBL" id="CAL1715766.1"/>
    </source>
</evidence>
<dbReference type="InterPro" id="IPR014752">
    <property type="entry name" value="Arrestin-like_C"/>
</dbReference>
<feature type="compositionally biased region" description="Basic and acidic residues" evidence="1">
    <location>
        <begin position="782"/>
        <end position="803"/>
    </location>
</feature>
<evidence type="ECO:0000256" key="1">
    <source>
        <dbReference type="SAM" id="MobiDB-lite"/>
    </source>
</evidence>
<keyword evidence="3" id="KW-1185">Reference proteome</keyword>
<sequence length="1139" mass="122156">MNASPHHPKVKVSLRLGEPLAVAGGLVTGKVEMECKADKGLGIGVIMVELFAIEELTSRDHSATSTFLHSRRIFQGPGLPPSNSVHPFPQPGDPPLPPNYYGARRGTTTFLFRFLLPPSSPSSINFGSGLANVRYEVRASVGVSWKGERRLVTDKRELDVVESFEEDFARGEPEGVIVGENGKLWVQGRVIGGVLVAGQPACVELHVKNHSSKKNSGLSITLMRELQLPNFPSTQKAPLQISDTLTSVSFRGQEYVIQSGAEGVANLVFDVPRNARGVKGGPRSGDEEEDTVTEALFEVRCIIGVKLSMGFGSKDIRLDIPVPVLHPAALPQLPPSVPYPLPPIQPYSTPMPDMRSQTPYALPISPMPEGHEYDSSPYDYPLSPHPLLSYTDPQHQWIPPPSQSPLPMIYQPYASGSPPYYQQPTFSPPPVVPSHAIPLRPSSAEPTPSHPLYNLPPGLPASAVQQPLIPLMTGGEMPPHTAEREEGKGERASRISHHLRMSSRNRSVSPQPHRYPLPTVPEPYYAPILPLAASVPTQSIPIPPIQPDLGTLATETLNVPVTTASSLQAEIVAPRPVLSPKHSFSLDPVTHATLSKSDRIRTLERMAAQAEKANSDMSTSVPELNFADKDKTLPTPPVPSEKIKVRSAVSESRPRADTLFPPTGDLIAATPPTPTLAAVTSLKVPRAAGGEGGLSGLDALEARLLAEVGTRKVEQNGNKPDVRSILPQPIAIPRPNTEIEPAVDSAISSLRLPGVEAGPGASPKLAGNSPLVTDRPASIHSNSHDGGRTERGRAKERTSDGFTKKSGKKSGRKGKDHASAERDEEVHRMRKVAKGRVTDWLQKIDPAAAPDVASSSSPSPASEHPVGNPMTLGEESTLGDTAHSDKAVADSDEGKVKDTDDVKAAPNPRSSGFVPIETIRLRQKEAELSGKRDVGADEKPFGIPRGLKFNPPRPFNLESRYDIRSARGGRGGKVTAVAALWASQAQVAKEDSRSPPPIKPPKLDKPMLKFIASQPEISPSIPTPRPARTPVNLQSTSNQQTAFSAANPSEKRVKMIKSSSVPAVVSSSLATPMLSSSASLARPSPALGERTKLVNNLLPTVTENRSESSPLKKPAPKGELAFGQARLRELIKRYQGQPS</sequence>
<dbReference type="Gene3D" id="2.60.40.640">
    <property type="match status" value="1"/>
</dbReference>
<feature type="region of interest" description="Disordered" evidence="1">
    <location>
        <begin position="478"/>
        <end position="513"/>
    </location>
</feature>
<feature type="compositionally biased region" description="Basic residues" evidence="1">
    <location>
        <begin position="494"/>
        <end position="503"/>
    </location>
</feature>